<gene>
    <name evidence="2" type="ORF">ACI8B_180194</name>
    <name evidence="1" type="ORF">F993_01785</name>
</gene>
<dbReference type="EMBL" id="CABWKZ010000010">
    <property type="protein sequence ID" value="VXA54726.1"/>
    <property type="molecule type" value="Genomic_DNA"/>
</dbReference>
<dbReference type="RefSeq" id="WP_004653957.1">
    <property type="nucleotide sequence ID" value="NZ_KB849179.1"/>
</dbReference>
<keyword evidence="3" id="KW-1185">Reference proteome</keyword>
<dbReference type="Proteomes" id="UP000013034">
    <property type="component" value="Unassembled WGS sequence"/>
</dbReference>
<evidence type="ECO:0000313" key="4">
    <source>
        <dbReference type="Proteomes" id="UP000430404"/>
    </source>
</evidence>
<accession>A0A653K3A7</accession>
<dbReference type="AlphaFoldDB" id="A0A653K3A7"/>
<dbReference type="EMBL" id="APOI01000015">
    <property type="protein sequence ID" value="ENU23632.1"/>
    <property type="molecule type" value="Genomic_DNA"/>
</dbReference>
<sequence length="241" mass="28564">MKNFNVLQQEYLKILSKVDESFFNVVHEYSKEKEGLSGLFLASEPDHYWTAKNRIMIVGAETRGWNIKLDQVYDLEHYIFKSIEKNKNFFQKMMLETRTKKITFHDFTRAVADKSGSEGLIYCNLFCFAWKEKSPIKSKYFDQIKNISFDLLKVQIDYFEPSVIIFANGSQNTIYRRELFDPKFYSEGKDYSEESIDKNQLYKFIYDGKYLCYRIQHPSTIRGKRAAFSARKKLLALLPEL</sequence>
<organism evidence="2 4">
    <name type="scientific">Acinetobacter proteolyticus</name>
    <dbReference type="NCBI Taxonomy" id="1776741"/>
    <lineage>
        <taxon>Bacteria</taxon>
        <taxon>Pseudomonadati</taxon>
        <taxon>Pseudomonadota</taxon>
        <taxon>Gammaproteobacteria</taxon>
        <taxon>Moraxellales</taxon>
        <taxon>Moraxellaceae</taxon>
        <taxon>Acinetobacter</taxon>
    </lineage>
</organism>
<reference evidence="2 4" key="2">
    <citation type="submission" date="2019-10" db="EMBL/GenBank/DDBJ databases">
        <authorList>
            <person name="Karimi E."/>
        </authorList>
    </citation>
    <scope>NUCLEOTIDE SEQUENCE [LARGE SCALE GENOMIC DNA]</scope>
    <source>
        <strain evidence="2">Acinetobacter sp. 8BE</strain>
    </source>
</reference>
<evidence type="ECO:0000313" key="3">
    <source>
        <dbReference type="Proteomes" id="UP000013034"/>
    </source>
</evidence>
<evidence type="ECO:0000313" key="1">
    <source>
        <dbReference type="EMBL" id="ENU23632.1"/>
    </source>
</evidence>
<evidence type="ECO:0000313" key="2">
    <source>
        <dbReference type="EMBL" id="VXA54726.1"/>
    </source>
</evidence>
<name>A0A653K3A7_9GAMM</name>
<evidence type="ECO:0008006" key="5">
    <source>
        <dbReference type="Google" id="ProtNLM"/>
    </source>
</evidence>
<dbReference type="Proteomes" id="UP000430404">
    <property type="component" value="Unassembled WGS sequence"/>
</dbReference>
<protein>
    <recommendedName>
        <fullName evidence="5">Uracil-DNA glycosylase</fullName>
    </recommendedName>
</protein>
<reference evidence="1 3" key="1">
    <citation type="submission" date="2013-02" db="EMBL/GenBank/DDBJ databases">
        <title>The Genome Sequence of Acinetobacter sp. NIPH 809.</title>
        <authorList>
            <consortium name="The Broad Institute Genome Sequencing Platform"/>
            <consortium name="The Broad Institute Genome Sequencing Center for Infectious Disease"/>
            <person name="Cerqueira G."/>
            <person name="Feldgarden M."/>
            <person name="Courvalin P."/>
            <person name="Perichon B."/>
            <person name="Grillot-Courvalin C."/>
            <person name="Clermont D."/>
            <person name="Rocha E."/>
            <person name="Yoon E.-J."/>
            <person name="Nemec A."/>
            <person name="Walker B."/>
            <person name="Young S.K."/>
            <person name="Zeng Q."/>
            <person name="Gargeya S."/>
            <person name="Fitzgerald M."/>
            <person name="Haas B."/>
            <person name="Abouelleil A."/>
            <person name="Alvarado L."/>
            <person name="Arachchi H.M."/>
            <person name="Berlin A.M."/>
            <person name="Chapman S.B."/>
            <person name="Dewar J."/>
            <person name="Goldberg J."/>
            <person name="Griggs A."/>
            <person name="Gujja S."/>
            <person name="Hansen M."/>
            <person name="Howarth C."/>
            <person name="Imamovic A."/>
            <person name="Larimer J."/>
            <person name="McCowan C."/>
            <person name="Murphy C."/>
            <person name="Neiman D."/>
            <person name="Pearson M."/>
            <person name="Priest M."/>
            <person name="Roberts A."/>
            <person name="Saif S."/>
            <person name="Shea T."/>
            <person name="Sisk P."/>
            <person name="Sykes S."/>
            <person name="Wortman J."/>
            <person name="Nusbaum C."/>
            <person name="Birren B."/>
        </authorList>
    </citation>
    <scope>NUCLEOTIDE SEQUENCE [LARGE SCALE GENOMIC DNA]</scope>
    <source>
        <strain evidence="1 3">NIPH 809</strain>
    </source>
</reference>
<proteinExistence type="predicted"/>